<evidence type="ECO:0000313" key="1">
    <source>
        <dbReference type="EMBL" id="PYC19553.1"/>
    </source>
</evidence>
<accession>A0A2V4L025</accession>
<evidence type="ECO:0000313" key="2">
    <source>
        <dbReference type="Proteomes" id="UP000248146"/>
    </source>
</evidence>
<name>A0A2V4L025_AQUAC</name>
<gene>
    <name evidence="1" type="ORF">DMO17_19445</name>
</gene>
<dbReference type="Pfam" id="PF10109">
    <property type="entry name" value="Phage_TAC_7"/>
    <property type="match status" value="2"/>
</dbReference>
<organism evidence="1 2">
    <name type="scientific">Aquipseudomonas alcaligenes</name>
    <name type="common">Pseudomonas alcaligenes</name>
    <dbReference type="NCBI Taxonomy" id="43263"/>
    <lineage>
        <taxon>Bacteria</taxon>
        <taxon>Pseudomonadati</taxon>
        <taxon>Pseudomonadota</taxon>
        <taxon>Gammaproteobacteria</taxon>
        <taxon>Pseudomonadales</taxon>
        <taxon>Pseudomonadaceae</taxon>
        <taxon>Aquipseudomonas</taxon>
    </lineage>
</organism>
<reference evidence="1 2" key="1">
    <citation type="submission" date="2018-06" db="EMBL/GenBank/DDBJ databases">
        <title>Pseudomonas diversity within urban Lake Michigan freshwaters.</title>
        <authorList>
            <person name="Batrich M."/>
            <person name="Hatzopoulos T."/>
            <person name="Putonti C."/>
        </authorList>
    </citation>
    <scope>NUCLEOTIDE SEQUENCE [LARGE SCALE GENOMIC DNA]</scope>
    <source>
        <strain evidence="1 2">MB-090714</strain>
    </source>
</reference>
<comment type="caution">
    <text evidence="1">The sequence shown here is derived from an EMBL/GenBank/DDBJ whole genome shotgun (WGS) entry which is preliminary data.</text>
</comment>
<dbReference type="InterPro" id="IPR019289">
    <property type="entry name" value="Phage_tail_E/E"/>
</dbReference>
<proteinExistence type="predicted"/>
<dbReference type="Proteomes" id="UP000248146">
    <property type="component" value="Unassembled WGS sequence"/>
</dbReference>
<sequence>MSWKPEPHPLRWPVTLEGGEILTTIELRAFTVEEHRAALASVGTDEEEQFEALLLVATGLPVGVLEQIKRPDYVALVTRMHEYVNLPASYFLGRKPEDPDDAPLLVPIKAIGRTVDRLALQVPAMKATKVMRKLKTDNERTDFISAHCTGLSTVEVLRLSIPDWTQLQERLHAFLNKPAAYFPSATSK</sequence>
<protein>
    <submittedName>
        <fullName evidence="1">Phage tail assembly protein</fullName>
    </submittedName>
</protein>
<dbReference type="EMBL" id="QJRX01000014">
    <property type="protein sequence ID" value="PYC19553.1"/>
    <property type="molecule type" value="Genomic_DNA"/>
</dbReference>
<dbReference type="OrthoDB" id="6984162at2"/>
<dbReference type="RefSeq" id="WP_110684136.1">
    <property type="nucleotide sequence ID" value="NZ_QJRX01000014.1"/>
</dbReference>
<dbReference type="AlphaFoldDB" id="A0A2V4L025"/>